<keyword evidence="1" id="KW-0812">Transmembrane</keyword>
<dbReference type="InterPro" id="IPR006675">
    <property type="entry name" value="HDIG_dom"/>
</dbReference>
<dbReference type="RefSeq" id="WP_125082886.1">
    <property type="nucleotide sequence ID" value="NZ_CP034248.1"/>
</dbReference>
<dbReference type="KEGG" id="plen:EIM92_12325"/>
<dbReference type="InterPro" id="IPR011621">
    <property type="entry name" value="Metal-dep_PHydrolase_7TM_intra"/>
</dbReference>
<feature type="transmembrane region" description="Helical" evidence="1">
    <location>
        <begin position="443"/>
        <end position="461"/>
    </location>
</feature>
<feature type="transmembrane region" description="Helical" evidence="1">
    <location>
        <begin position="25"/>
        <end position="43"/>
    </location>
</feature>
<protein>
    <submittedName>
        <fullName evidence="3">HDIG domain-containing protein</fullName>
    </submittedName>
</protein>
<reference evidence="3 4" key="1">
    <citation type="submission" date="2018-11" db="EMBL/GenBank/DDBJ databases">
        <title>Genome sequencing of Paenibacillus lentus DSM25539(T).</title>
        <authorList>
            <person name="Kook J.-K."/>
            <person name="Park S.-N."/>
            <person name="Lim Y.K."/>
        </authorList>
    </citation>
    <scope>NUCLEOTIDE SEQUENCE [LARGE SCALE GENOMIC DNA]</scope>
    <source>
        <strain evidence="3 4">DSM 25539</strain>
    </source>
</reference>
<dbReference type="Pfam" id="PF01966">
    <property type="entry name" value="HD"/>
    <property type="match status" value="1"/>
</dbReference>
<dbReference type="Gene3D" id="1.10.3210.10">
    <property type="entry name" value="Hypothetical protein af1432"/>
    <property type="match status" value="1"/>
</dbReference>
<feature type="transmembrane region" description="Helical" evidence="1">
    <location>
        <begin position="339"/>
        <end position="360"/>
    </location>
</feature>
<sequence>MTSNETQTQKGKMLQSRTAGWKHSVSVRYVLFALLIIMFYASLAPKLLPETYDIAVGLPSDKEILAPMEIPDTKATLKAQEEAAEKVGQVYTILPLRNEVLIGQMLDRIFRLNQDDQVSTEDKIKIYREELPQRAEDHIQNFIRNNRNSPSYSDKLFEEVNERISEQAYQISEETFIKIPRLTPEDINEMKPVAADIVARLTTDQIVDAQTARAKVAEQVSTSSLSKRVSREVVQELARLAITANKFYDEEATKAAKVEARENTPTVFIKQGDVLVQKGEKITPEMYSLLEKNGLLKDEVNYWPQFGLAILSSLLALGLIMYIRQSEGVSRFKYNNAQFVMLLLIILITILSMHVVNIVQNEQRPYIGYIAPIAVGAMLITLLLDMSLAYICSILFSILASIILNVNKGQIFDFQFGFFAVVISFAAIFAIHRASQRSTLLKAGIMITLFGALAVFTLILVDNNGWTESSTLYAIGFAVAGGLLTTILVIGLMPFFEVTFGILSALKLVELSNPNHPLLRKLLTETPGTYHHSVMVGNLSEAAAESIGANGLLCRVGSYYHDIGKTKRPSYFIENQNNMENPHDFIDPKLSKSIIIAHARDGVEMQKDYKLPKPIRDIAEQHHGTTFLHYFYHKALRQAEEQGIEPDFTEEDFRYPGPKAQSKESAIVGIADSVEAAVRSLRKPTVEQVETMIEKIIKSRLDDHQFNECDLTMRELDVIAQTLKETVMGIFHSRIEYPEEIKKVSNGEKDGGQEGDGAKA</sequence>
<proteinExistence type="predicted"/>
<dbReference type="Pfam" id="PF07698">
    <property type="entry name" value="7TM-7TMR_HD"/>
    <property type="match status" value="1"/>
</dbReference>
<dbReference type="Proteomes" id="UP000273145">
    <property type="component" value="Chromosome"/>
</dbReference>
<accession>A0A3S8RV14</accession>
<dbReference type="PANTHER" id="PTHR36442:SF1">
    <property type="entry name" value="CYCLIC-DI-AMP PHOSPHODIESTERASE PGPH"/>
    <property type="match status" value="1"/>
</dbReference>
<dbReference type="InterPro" id="IPR003607">
    <property type="entry name" value="HD/PDEase_dom"/>
</dbReference>
<evidence type="ECO:0000313" key="4">
    <source>
        <dbReference type="Proteomes" id="UP000273145"/>
    </source>
</evidence>
<dbReference type="Pfam" id="PF07697">
    <property type="entry name" value="7TMR-HDED"/>
    <property type="match status" value="1"/>
</dbReference>
<feature type="transmembrane region" description="Helical" evidence="1">
    <location>
        <begin position="388"/>
        <end position="406"/>
    </location>
</feature>
<dbReference type="InterPro" id="IPR006674">
    <property type="entry name" value="HD_domain"/>
</dbReference>
<keyword evidence="1" id="KW-1133">Transmembrane helix</keyword>
<organism evidence="3 4">
    <name type="scientific">Paenibacillus lentus</name>
    <dbReference type="NCBI Taxonomy" id="1338368"/>
    <lineage>
        <taxon>Bacteria</taxon>
        <taxon>Bacillati</taxon>
        <taxon>Bacillota</taxon>
        <taxon>Bacilli</taxon>
        <taxon>Bacillales</taxon>
        <taxon>Paenibacillaceae</taxon>
        <taxon>Paenibacillus</taxon>
    </lineage>
</organism>
<feature type="transmembrane region" description="Helical" evidence="1">
    <location>
        <begin position="473"/>
        <end position="496"/>
    </location>
</feature>
<evidence type="ECO:0000259" key="2">
    <source>
        <dbReference type="SMART" id="SM00471"/>
    </source>
</evidence>
<dbReference type="PANTHER" id="PTHR36442">
    <property type="entry name" value="CYCLIC-DI-AMP PHOSPHODIESTERASE PGPH"/>
    <property type="match status" value="1"/>
</dbReference>
<keyword evidence="4" id="KW-1185">Reference proteome</keyword>
<dbReference type="AlphaFoldDB" id="A0A3S8RV14"/>
<dbReference type="SMART" id="SM00471">
    <property type="entry name" value="HDc"/>
    <property type="match status" value="1"/>
</dbReference>
<dbReference type="CDD" id="cd00077">
    <property type="entry name" value="HDc"/>
    <property type="match status" value="1"/>
</dbReference>
<dbReference type="InterPro" id="IPR011624">
    <property type="entry name" value="Metal-dep_PHydrolase_7TM_extra"/>
</dbReference>
<feature type="transmembrane region" description="Helical" evidence="1">
    <location>
        <begin position="412"/>
        <end position="431"/>
    </location>
</feature>
<feature type="domain" description="HD/PDEase" evidence="2">
    <location>
        <begin position="525"/>
        <end position="686"/>
    </location>
</feature>
<dbReference type="NCBIfam" id="TIGR00277">
    <property type="entry name" value="HDIG"/>
    <property type="match status" value="1"/>
</dbReference>
<evidence type="ECO:0000313" key="3">
    <source>
        <dbReference type="EMBL" id="AZK46841.1"/>
    </source>
</evidence>
<dbReference type="EMBL" id="CP034248">
    <property type="protein sequence ID" value="AZK46841.1"/>
    <property type="molecule type" value="Genomic_DNA"/>
</dbReference>
<name>A0A3S8RV14_9BACL</name>
<gene>
    <name evidence="3" type="ORF">EIM92_12325</name>
</gene>
<evidence type="ECO:0000256" key="1">
    <source>
        <dbReference type="SAM" id="Phobius"/>
    </source>
</evidence>
<keyword evidence="1" id="KW-0472">Membrane</keyword>
<feature type="transmembrane region" description="Helical" evidence="1">
    <location>
        <begin position="302"/>
        <end position="323"/>
    </location>
</feature>
<dbReference type="OrthoDB" id="9806952at2"/>
<dbReference type="SUPFAM" id="SSF109604">
    <property type="entry name" value="HD-domain/PDEase-like"/>
    <property type="match status" value="1"/>
</dbReference>
<dbReference type="InterPro" id="IPR052722">
    <property type="entry name" value="PgpH_phosphodiesterase"/>
</dbReference>